<protein>
    <recommendedName>
        <fullName evidence="5">ABC1 atypical kinase-like domain-containing protein</fullName>
    </recommendedName>
</protein>
<dbReference type="Proteomes" id="UP000036771">
    <property type="component" value="Unassembled WGS sequence"/>
</dbReference>
<evidence type="ECO:0000256" key="4">
    <source>
        <dbReference type="ARBA" id="ARBA00022840"/>
    </source>
</evidence>
<dbReference type="InterPro" id="IPR011009">
    <property type="entry name" value="Kinase-like_dom_sf"/>
</dbReference>
<dbReference type="InterPro" id="IPR004147">
    <property type="entry name" value="ABC1_dom"/>
</dbReference>
<dbReference type="GO" id="GO:0005524">
    <property type="term" value="F:ATP binding"/>
    <property type="evidence" value="ECO:0007669"/>
    <property type="project" value="UniProtKB-KW"/>
</dbReference>
<keyword evidence="4" id="KW-0067">ATP-binding</keyword>
<keyword evidence="3" id="KW-0547">Nucleotide-binding</keyword>
<dbReference type="PANTHER" id="PTHR43851">
    <property type="match status" value="1"/>
</dbReference>
<dbReference type="InterPro" id="IPR051409">
    <property type="entry name" value="Atypical_kinase_ADCK"/>
</dbReference>
<feature type="domain" description="ABC1 atypical kinase-like" evidence="5">
    <location>
        <begin position="84"/>
        <end position="320"/>
    </location>
</feature>
<evidence type="ECO:0000256" key="1">
    <source>
        <dbReference type="ARBA" id="ARBA00009670"/>
    </source>
</evidence>
<dbReference type="InterPro" id="IPR034646">
    <property type="entry name" value="ADCK3_dom"/>
</dbReference>
<dbReference type="PANTHER" id="PTHR43851:SF3">
    <property type="entry name" value="COENZYME Q8"/>
    <property type="match status" value="1"/>
</dbReference>
<evidence type="ECO:0000313" key="7">
    <source>
        <dbReference type="Proteomes" id="UP000036771"/>
    </source>
</evidence>
<dbReference type="STRING" id="1629334.Cva_01285"/>
<reference evidence="6 7" key="1">
    <citation type="submission" date="2015-03" db="EMBL/GenBank/DDBJ databases">
        <title>Caedibacter varicaedens, whole genome shotgun sequence.</title>
        <authorList>
            <person name="Suzuki H."/>
            <person name="Dapper A.L."/>
            <person name="Gibson A.K."/>
            <person name="Jackson C."/>
            <person name="Lee H."/>
            <person name="Pejaver V.R."/>
            <person name="Doak T."/>
            <person name="Lynch M."/>
        </authorList>
    </citation>
    <scope>NUCLEOTIDE SEQUENCE [LARGE SCALE GENOMIC DNA]</scope>
</reference>
<dbReference type="SUPFAM" id="SSF56112">
    <property type="entry name" value="Protein kinase-like (PK-like)"/>
    <property type="match status" value="1"/>
</dbReference>
<accession>A0A0K8MDL7</accession>
<evidence type="ECO:0000313" key="6">
    <source>
        <dbReference type="EMBL" id="GAO98621.1"/>
    </source>
</evidence>
<gene>
    <name evidence="6" type="primary">ubiB</name>
    <name evidence="6" type="ORF">Cva_01285</name>
</gene>
<comment type="similarity">
    <text evidence="1">Belongs to the protein kinase superfamily. ADCK protein kinase family.</text>
</comment>
<dbReference type="GO" id="GO:0016740">
    <property type="term" value="F:transferase activity"/>
    <property type="evidence" value="ECO:0007669"/>
    <property type="project" value="UniProtKB-KW"/>
</dbReference>
<dbReference type="CDD" id="cd13970">
    <property type="entry name" value="ABC1_ADCK3"/>
    <property type="match status" value="1"/>
</dbReference>
<name>A0A0K8MDL7_9PROT</name>
<proteinExistence type="inferred from homology"/>
<organism evidence="6 7">
    <name type="scientific">Caedimonas varicaedens</name>
    <dbReference type="NCBI Taxonomy" id="1629334"/>
    <lineage>
        <taxon>Bacteria</taxon>
        <taxon>Pseudomonadati</taxon>
        <taxon>Pseudomonadota</taxon>
        <taxon>Alphaproteobacteria</taxon>
        <taxon>Holosporales</taxon>
        <taxon>Caedimonadaceae</taxon>
        <taxon>Caedimonas</taxon>
    </lineage>
</organism>
<dbReference type="Pfam" id="PF03109">
    <property type="entry name" value="ABC1"/>
    <property type="match status" value="1"/>
</dbReference>
<dbReference type="EMBL" id="BBVC01000072">
    <property type="protein sequence ID" value="GAO98621.1"/>
    <property type="molecule type" value="Genomic_DNA"/>
</dbReference>
<evidence type="ECO:0000256" key="3">
    <source>
        <dbReference type="ARBA" id="ARBA00022741"/>
    </source>
</evidence>
<dbReference type="AlphaFoldDB" id="A0A0K8MDL7"/>
<comment type="caution">
    <text evidence="6">The sequence shown here is derived from an EMBL/GenBank/DDBJ whole genome shotgun (WGS) entry which is preliminary data.</text>
</comment>
<evidence type="ECO:0000256" key="2">
    <source>
        <dbReference type="ARBA" id="ARBA00022679"/>
    </source>
</evidence>
<evidence type="ECO:0000259" key="5">
    <source>
        <dbReference type="Pfam" id="PF03109"/>
    </source>
</evidence>
<keyword evidence="2" id="KW-0808">Transferase</keyword>
<sequence length="445" mass="50795">MMNDQDTLQGRVKRYAHVSSALGSAAIKFMGERFLGFDLDHETQARDLAKALGSLKGPVMKVAQILATIPDAVPSEYTQEFLHLQTDAPSMGWPFVKRRMAQELGVNWINHFQSFDREASFAASLGQVHKAVSKEGENVACKLQYPDMASVVEADLQQLKLIFRFYEMASPALKTEEIFQEISDRLKEELDYEREAKHIAAYQYILKDFEKVHLPTVIPELSTRKLLTMQWLEGKKLKAVLGESQELRNQLAQTMFHVWYTPFYHYGFIHGDPHLGNYTFQEGGSVNLLDFGCIRIFSAKIIQGVLNLYRALQQNDQDLLVHAYEGWGFSELSKETIEVLNLWAKLLYDPLLEDCVRPIQREFSGIQGRETAAKVHEELKKLGGIKPPREFVFLDRAAVGIGSVFLHLKAQLNWHQEFEKVIEGFELSKLSKNQETVLNSIKLSV</sequence>
<keyword evidence="7" id="KW-1185">Reference proteome</keyword>